<dbReference type="Gene3D" id="2.130.10.10">
    <property type="entry name" value="YVTN repeat-like/Quinoprotein amine dehydrogenase"/>
    <property type="match status" value="4"/>
</dbReference>
<dbReference type="InterPro" id="IPR015943">
    <property type="entry name" value="WD40/YVTN_repeat-like_dom_sf"/>
</dbReference>
<keyword evidence="5" id="KW-1185">Reference proteome</keyword>
<evidence type="ECO:0000313" key="5">
    <source>
        <dbReference type="Proteomes" id="UP001359886"/>
    </source>
</evidence>
<evidence type="ECO:0000313" key="4">
    <source>
        <dbReference type="EMBL" id="MEJ8566597.1"/>
    </source>
</evidence>
<sequence length="1093" mass="121108">MIQRIHVLLATICLLSGAGAALAAEHEPGLNATTFEGLEWRGIGPALMSGRIADIAVDPEDRSTWYIGVGSGGVWKTDNRGVTWTSIFDGQGSYSIGCVTLDPNNPNTVWVGTGENVSGRHVAYGDGVYRSRDGGQTWENLGLENSEHIGMIRVDPRDSDVVYVAAQGPLWSGGGDRGLFKTTDGGQTWENILSGGPYTGVNEVHLDPRNPDVIFAVKHQRLRNVAALVNGGPESGIFKSADGGLTWRELTTGLPDEDMGKIGLAISPIDPDVVYATIELGARSGGFWRSEDGGESWEKRSDYLSGGTGPHYYQEIFADPHRFDRIYQMDATLYISSDGGTTFEPQPYGYKHGDHHAVAFDPDDPDWVLIGTDGGLYESHDNGATWRFMANLPVTQFYKVAVDYDEPFYNLYGGTQDNNTQGGPSRTDNIHGIRNEDWFITVFADGHQPAVDPTNPDIIYSEWQEGNLVRYDRVSGEIVYIQPQPEADEDTERFNWDAPILISPHDPARLYYASYRVWRSDDRGDSWRTVSGDLSHGRDRLNAPMMGRVWSIDAPWDLYAMSEYGTVTSLSESPRIEGLLYAGTDDGRIQVSEDGGENWRAIDRLPDTPNGFFVNDIKADLHDPDTVYAVVDDHKSGDFTPYVLRSRDRGRTWVSITSNLPERTVVWRLVQDHVNPDLLFLGTETGVYFTLDGGQRWTPLSGNFPTISVRDLAIQKRENDLVAATFGRGFWILDDYTPLRNLNADDLQRDGMLFPVRDAWWYLPKLPLGDFAEGGKSSQGDSYFIAPNPPFGAVFTYYLRDDLLSTREQRQQREKELAEAGEDTPYPGWEALRAEEVEEASAIVLTVRDSEGRIVRRIEGPATAGFHRVAWDLRYPLSEPWTAETGGHNYIEIPGPLAVPGRYTVALASRINGRLTELAPEQAFEVKPLRERGLEGAAPAEMVAFTRQLDAMNRQVEGATRAVTDYLQETGAIKQTLLRSSAPEALRDQARGLELELLDIQQTLTGNTRRGLYGDTGPVSISRRLEVATMGTFRSTYGPTPTHRRSLEIGESQFAPLRDRLDAIGDRELPALRQALDAAGVPWTPGRSVPAGS</sequence>
<protein>
    <recommendedName>
        <fullName evidence="3">Sortilin N-terminal domain-containing protein</fullName>
    </recommendedName>
</protein>
<dbReference type="GO" id="GO:0010411">
    <property type="term" value="P:xyloglucan metabolic process"/>
    <property type="evidence" value="ECO:0007669"/>
    <property type="project" value="TreeGrafter"/>
</dbReference>
<dbReference type="EMBL" id="JAZHOG010000002">
    <property type="protein sequence ID" value="MEJ8566597.1"/>
    <property type="molecule type" value="Genomic_DNA"/>
</dbReference>
<keyword evidence="2" id="KW-0732">Signal</keyword>
<dbReference type="Pfam" id="PF15902">
    <property type="entry name" value="Sortilin-Vps10"/>
    <property type="match status" value="2"/>
</dbReference>
<gene>
    <name evidence="4" type="ORF">V3330_03065</name>
</gene>
<keyword evidence="1" id="KW-0677">Repeat</keyword>
<evidence type="ECO:0000259" key="3">
    <source>
        <dbReference type="Pfam" id="PF15902"/>
    </source>
</evidence>
<evidence type="ECO:0000256" key="2">
    <source>
        <dbReference type="SAM" id="SignalP"/>
    </source>
</evidence>
<feature type="domain" description="Sortilin N-terminal" evidence="3">
    <location>
        <begin position="287"/>
        <end position="391"/>
    </location>
</feature>
<dbReference type="AlphaFoldDB" id="A0AAW9R6T4"/>
<dbReference type="CDD" id="cd15482">
    <property type="entry name" value="Sialidase_non-viral"/>
    <property type="match status" value="2"/>
</dbReference>
<dbReference type="PANTHER" id="PTHR43739:SF5">
    <property type="entry name" value="EXO-ALPHA-SIALIDASE"/>
    <property type="match status" value="1"/>
</dbReference>
<dbReference type="SUPFAM" id="SSF110296">
    <property type="entry name" value="Oligoxyloglucan reducing end-specific cellobiohydrolase"/>
    <property type="match status" value="3"/>
</dbReference>
<organism evidence="4 5">
    <name type="scientific">Elongatibacter sediminis</name>
    <dbReference type="NCBI Taxonomy" id="3119006"/>
    <lineage>
        <taxon>Bacteria</taxon>
        <taxon>Pseudomonadati</taxon>
        <taxon>Pseudomonadota</taxon>
        <taxon>Gammaproteobacteria</taxon>
        <taxon>Chromatiales</taxon>
        <taxon>Wenzhouxiangellaceae</taxon>
        <taxon>Elongatibacter</taxon>
    </lineage>
</organism>
<dbReference type="RefSeq" id="WP_354693921.1">
    <property type="nucleotide sequence ID" value="NZ_JAZHOG010000002.1"/>
</dbReference>
<feature type="signal peptide" evidence="2">
    <location>
        <begin position="1"/>
        <end position="23"/>
    </location>
</feature>
<proteinExistence type="predicted"/>
<feature type="chain" id="PRO_5043533042" description="Sortilin N-terminal domain-containing protein" evidence="2">
    <location>
        <begin position="24"/>
        <end position="1093"/>
    </location>
</feature>
<feature type="domain" description="Sortilin N-terminal" evidence="3">
    <location>
        <begin position="128"/>
        <end position="252"/>
    </location>
</feature>
<evidence type="ECO:0000256" key="1">
    <source>
        <dbReference type="ARBA" id="ARBA00022737"/>
    </source>
</evidence>
<dbReference type="Proteomes" id="UP001359886">
    <property type="component" value="Unassembled WGS sequence"/>
</dbReference>
<dbReference type="PANTHER" id="PTHR43739">
    <property type="entry name" value="XYLOGLUCANASE (EUROFUNG)"/>
    <property type="match status" value="1"/>
</dbReference>
<comment type="caution">
    <text evidence="4">The sequence shown here is derived from an EMBL/GenBank/DDBJ whole genome shotgun (WGS) entry which is preliminary data.</text>
</comment>
<dbReference type="InterPro" id="IPR031778">
    <property type="entry name" value="Sortilin_N"/>
</dbReference>
<dbReference type="InterPro" id="IPR052025">
    <property type="entry name" value="Xyloglucanase_GH74"/>
</dbReference>
<accession>A0AAW9R6T4</accession>
<name>A0AAW9R6T4_9GAMM</name>
<reference evidence="4 5" key="1">
    <citation type="submission" date="2024-02" db="EMBL/GenBank/DDBJ databases">
        <title>A novel Wenzhouxiangellaceae bacterium, isolated from coastal sediments.</title>
        <authorList>
            <person name="Du Z.-J."/>
            <person name="Ye Y.-Q."/>
            <person name="Zhang X.-Y."/>
        </authorList>
    </citation>
    <scope>NUCLEOTIDE SEQUENCE [LARGE SCALE GENOMIC DNA]</scope>
    <source>
        <strain evidence="4 5">CH-27</strain>
    </source>
</reference>